<gene>
    <name evidence="2" type="ORF">CYMTET_51566</name>
</gene>
<feature type="domain" description="EngC GTPase" evidence="1">
    <location>
        <begin position="169"/>
        <end position="217"/>
    </location>
</feature>
<dbReference type="SUPFAM" id="SSF52540">
    <property type="entry name" value="P-loop containing nucleoside triphosphate hydrolases"/>
    <property type="match status" value="1"/>
</dbReference>
<organism evidence="2 3">
    <name type="scientific">Cymbomonas tetramitiformis</name>
    <dbReference type="NCBI Taxonomy" id="36881"/>
    <lineage>
        <taxon>Eukaryota</taxon>
        <taxon>Viridiplantae</taxon>
        <taxon>Chlorophyta</taxon>
        <taxon>Pyramimonadophyceae</taxon>
        <taxon>Pyramimonadales</taxon>
        <taxon>Pyramimonadaceae</taxon>
        <taxon>Cymbomonas</taxon>
    </lineage>
</organism>
<dbReference type="InterPro" id="IPR012340">
    <property type="entry name" value="NA-bd_OB-fold"/>
</dbReference>
<dbReference type="InterPro" id="IPR004881">
    <property type="entry name" value="Ribosome_biogen_GTPase_RsgA"/>
</dbReference>
<dbReference type="Proteomes" id="UP001190700">
    <property type="component" value="Unassembled WGS sequence"/>
</dbReference>
<keyword evidence="3" id="KW-1185">Reference proteome</keyword>
<evidence type="ECO:0000259" key="1">
    <source>
        <dbReference type="Pfam" id="PF03193"/>
    </source>
</evidence>
<dbReference type="Gene3D" id="2.40.50.140">
    <property type="entry name" value="Nucleic acid-binding proteins"/>
    <property type="match status" value="1"/>
</dbReference>
<evidence type="ECO:0000313" key="3">
    <source>
        <dbReference type="Proteomes" id="UP001190700"/>
    </source>
</evidence>
<dbReference type="InterPro" id="IPR010914">
    <property type="entry name" value="RsgA_GTPase_dom"/>
</dbReference>
<dbReference type="SUPFAM" id="SSF50249">
    <property type="entry name" value="Nucleic acid-binding proteins"/>
    <property type="match status" value="1"/>
</dbReference>
<evidence type="ECO:0000313" key="2">
    <source>
        <dbReference type="EMBL" id="KAK3238419.1"/>
    </source>
</evidence>
<dbReference type="Gene3D" id="3.40.50.300">
    <property type="entry name" value="P-loop containing nucleotide triphosphate hydrolases"/>
    <property type="match status" value="1"/>
</dbReference>
<dbReference type="Pfam" id="PF03193">
    <property type="entry name" value="RsgA_GTPase"/>
    <property type="match status" value="1"/>
</dbReference>
<dbReference type="PANTHER" id="PTHR32120:SF11">
    <property type="entry name" value="SMALL RIBOSOMAL SUBUNIT BIOGENESIS GTPASE RSGA 1, MITOCHONDRIAL-RELATED"/>
    <property type="match status" value="1"/>
</dbReference>
<dbReference type="PANTHER" id="PTHR32120">
    <property type="entry name" value="SMALL RIBOSOMAL SUBUNIT BIOGENESIS GTPASE RSGA"/>
    <property type="match status" value="1"/>
</dbReference>
<reference evidence="2 3" key="1">
    <citation type="journal article" date="2015" name="Genome Biol. Evol.">
        <title>Comparative Genomics of a Bacterivorous Green Alga Reveals Evolutionary Causalities and Consequences of Phago-Mixotrophic Mode of Nutrition.</title>
        <authorList>
            <person name="Burns J.A."/>
            <person name="Paasch A."/>
            <person name="Narechania A."/>
            <person name="Kim E."/>
        </authorList>
    </citation>
    <scope>NUCLEOTIDE SEQUENCE [LARGE SCALE GENOMIC DNA]</scope>
    <source>
        <strain evidence="2 3">PLY_AMNH</strain>
    </source>
</reference>
<dbReference type="GO" id="GO:0005525">
    <property type="term" value="F:GTP binding"/>
    <property type="evidence" value="ECO:0007669"/>
    <property type="project" value="InterPro"/>
</dbReference>
<name>A0AAE0ES74_9CHLO</name>
<accession>A0AAE0ES74</accession>
<dbReference type="GO" id="GO:0003924">
    <property type="term" value="F:GTPase activity"/>
    <property type="evidence" value="ECO:0007669"/>
    <property type="project" value="InterPro"/>
</dbReference>
<dbReference type="InterPro" id="IPR027417">
    <property type="entry name" value="P-loop_NTPase"/>
</dbReference>
<dbReference type="EMBL" id="LGRX02034217">
    <property type="protein sequence ID" value="KAK3238419.1"/>
    <property type="molecule type" value="Genomic_DNA"/>
</dbReference>
<protein>
    <recommendedName>
        <fullName evidence="1">EngC GTPase domain-containing protein</fullName>
    </recommendedName>
</protein>
<proteinExistence type="predicted"/>
<comment type="caution">
    <text evidence="2">The sequence shown here is derived from an EMBL/GenBank/DDBJ whole genome shotgun (WGS) entry which is preliminary data.</text>
</comment>
<sequence length="232" mass="25012">MARPSAENDRVTSFASSTAFRNALKSRQTSGVHVRVLGTARSESTGADTAGSLDETIGTAKGQVLTTQANFVRVLVNPATLSVQEKRVRLKQIESARMRALEAGQSCSVPDDLDLEAPVEVLCTVRALLKKMKQRVLVGDRVSMTGLDWVDHRGMVEDVAERDSEYPYPAIANVGNVLLVFAIAQPEPEVKALTRFLVAAEAAGLPFTLAFNKSDLVLLPPSLTALACSMRM</sequence>
<dbReference type="AlphaFoldDB" id="A0AAE0ES74"/>